<dbReference type="RefSeq" id="WP_309855103.1">
    <property type="nucleotide sequence ID" value="NZ_JAVDQJ010000005.1"/>
</dbReference>
<dbReference type="EMBL" id="JAVDQK010000004">
    <property type="protein sequence ID" value="MDR6218533.1"/>
    <property type="molecule type" value="Genomic_DNA"/>
</dbReference>
<name>A0AAE3XF20_9DEIO</name>
<accession>A0AAE3XF20</accession>
<gene>
    <name evidence="1" type="ORF">J2Y00_002096</name>
</gene>
<evidence type="ECO:0000313" key="1">
    <source>
        <dbReference type="EMBL" id="MDR6218533.1"/>
    </source>
</evidence>
<reference evidence="1" key="1">
    <citation type="submission" date="2023-07" db="EMBL/GenBank/DDBJ databases">
        <title>Sorghum-associated microbial communities from plants grown in Nebraska, USA.</title>
        <authorList>
            <person name="Schachtman D."/>
        </authorList>
    </citation>
    <scope>NUCLEOTIDE SEQUENCE</scope>
    <source>
        <strain evidence="1">BE330</strain>
    </source>
</reference>
<comment type="caution">
    <text evidence="1">The sequence shown here is derived from an EMBL/GenBank/DDBJ whole genome shotgun (WGS) entry which is preliminary data.</text>
</comment>
<organism evidence="1 2">
    <name type="scientific">Deinococcus soli</name>
    <name type="common">ex Cha et al. 2016</name>
    <dbReference type="NCBI Taxonomy" id="1309411"/>
    <lineage>
        <taxon>Bacteria</taxon>
        <taxon>Thermotogati</taxon>
        <taxon>Deinococcota</taxon>
        <taxon>Deinococci</taxon>
        <taxon>Deinococcales</taxon>
        <taxon>Deinococcaceae</taxon>
        <taxon>Deinococcus</taxon>
    </lineage>
</organism>
<proteinExistence type="predicted"/>
<dbReference type="AlphaFoldDB" id="A0AAE3XF20"/>
<protein>
    <submittedName>
        <fullName evidence="1">Uncharacterized protein</fullName>
    </submittedName>
</protein>
<dbReference type="Proteomes" id="UP001185331">
    <property type="component" value="Unassembled WGS sequence"/>
</dbReference>
<sequence>MGRMTQRVTRALLGAVRSERPAARDWNAPVFVAGGHEDGVDERIVVASVAAVLAR</sequence>
<evidence type="ECO:0000313" key="2">
    <source>
        <dbReference type="Proteomes" id="UP001185331"/>
    </source>
</evidence>